<gene>
    <name evidence="3" type="ORF">AWB79_06746</name>
</gene>
<keyword evidence="1" id="KW-0694">RNA-binding</keyword>
<dbReference type="GO" id="GO:0005829">
    <property type="term" value="C:cytosol"/>
    <property type="evidence" value="ECO:0007669"/>
    <property type="project" value="TreeGrafter"/>
</dbReference>
<dbReference type="STRING" id="1777140.AWB79_06746"/>
<comment type="caution">
    <text evidence="3">The sequence shown here is derived from an EMBL/GenBank/DDBJ whole genome shotgun (WGS) entry which is preliminary data.</text>
</comment>
<keyword evidence="2" id="KW-0346">Stress response</keyword>
<dbReference type="GO" id="GO:0043487">
    <property type="term" value="P:regulation of RNA stability"/>
    <property type="evidence" value="ECO:0007669"/>
    <property type="project" value="TreeGrafter"/>
</dbReference>
<dbReference type="Proteomes" id="UP000054851">
    <property type="component" value="Unassembled WGS sequence"/>
</dbReference>
<dbReference type="OrthoDB" id="9799751at2"/>
<dbReference type="AlphaFoldDB" id="A0A158DB72"/>
<name>A0A158DB72_9BURK</name>
<dbReference type="InterPro" id="IPR005001">
    <property type="entry name" value="Hfq"/>
</dbReference>
<dbReference type="PANTHER" id="PTHR34772">
    <property type="entry name" value="RNA-BINDING PROTEIN HFQ"/>
    <property type="match status" value="1"/>
</dbReference>
<dbReference type="InterPro" id="IPR010920">
    <property type="entry name" value="LSM_dom_sf"/>
</dbReference>
<protein>
    <submittedName>
        <fullName evidence="3">Host factor Hfq</fullName>
    </submittedName>
</protein>
<dbReference type="Gene3D" id="2.30.30.100">
    <property type="match status" value="1"/>
</dbReference>
<dbReference type="NCBIfam" id="TIGR02383">
    <property type="entry name" value="Hfq"/>
    <property type="match status" value="1"/>
</dbReference>
<evidence type="ECO:0000256" key="2">
    <source>
        <dbReference type="ARBA" id="ARBA00023016"/>
    </source>
</evidence>
<dbReference type="PANTHER" id="PTHR34772:SF1">
    <property type="entry name" value="RNA-BINDING PROTEIN HFQ"/>
    <property type="match status" value="1"/>
</dbReference>
<dbReference type="SUPFAM" id="SSF50182">
    <property type="entry name" value="Sm-like ribonucleoproteins"/>
    <property type="match status" value="1"/>
</dbReference>
<proteinExistence type="predicted"/>
<dbReference type="GO" id="GO:0003723">
    <property type="term" value="F:RNA binding"/>
    <property type="evidence" value="ECO:0007669"/>
    <property type="project" value="UniProtKB-KW"/>
</dbReference>
<accession>A0A158DB72</accession>
<evidence type="ECO:0000313" key="3">
    <source>
        <dbReference type="EMBL" id="SAK91819.1"/>
    </source>
</evidence>
<reference evidence="3" key="1">
    <citation type="submission" date="2016-01" db="EMBL/GenBank/DDBJ databases">
        <authorList>
            <person name="Peeters C."/>
        </authorList>
    </citation>
    <scope>NUCLEOTIDE SEQUENCE</scope>
    <source>
        <strain evidence="3">LMG 29322</strain>
    </source>
</reference>
<dbReference type="GO" id="GO:0045974">
    <property type="term" value="P:regulation of translation, ncRNA-mediated"/>
    <property type="evidence" value="ECO:0007669"/>
    <property type="project" value="TreeGrafter"/>
</dbReference>
<sequence>MNQSYADIQSEFLRTLVEKQTPIWVFLVNGIKLTGVVASFDQYVLSIHSPSGTQIVYKNAVSTVIEQHIRPGRNTPR</sequence>
<keyword evidence="4" id="KW-1185">Reference proteome</keyword>
<dbReference type="EMBL" id="FCOA02000038">
    <property type="protein sequence ID" value="SAK91819.1"/>
    <property type="molecule type" value="Genomic_DNA"/>
</dbReference>
<organism evidence="3 4">
    <name type="scientific">Caballeronia hypogeia</name>
    <dbReference type="NCBI Taxonomy" id="1777140"/>
    <lineage>
        <taxon>Bacteria</taxon>
        <taxon>Pseudomonadati</taxon>
        <taxon>Pseudomonadota</taxon>
        <taxon>Betaproteobacteria</taxon>
        <taxon>Burkholderiales</taxon>
        <taxon>Burkholderiaceae</taxon>
        <taxon>Caballeronia</taxon>
    </lineage>
</organism>
<evidence type="ECO:0000256" key="1">
    <source>
        <dbReference type="ARBA" id="ARBA00022884"/>
    </source>
</evidence>
<evidence type="ECO:0000313" key="4">
    <source>
        <dbReference type="Proteomes" id="UP000054851"/>
    </source>
</evidence>
<dbReference type="GO" id="GO:0006355">
    <property type="term" value="P:regulation of DNA-templated transcription"/>
    <property type="evidence" value="ECO:0007669"/>
    <property type="project" value="InterPro"/>
</dbReference>
<dbReference type="Pfam" id="PF17209">
    <property type="entry name" value="Hfq"/>
    <property type="match status" value="1"/>
</dbReference>